<comment type="caution">
    <text evidence="2">The sequence shown here is derived from an EMBL/GenBank/DDBJ whole genome shotgun (WGS) entry which is preliminary data.</text>
</comment>
<gene>
    <name evidence="2" type="ORF">EAX62_09705</name>
</gene>
<evidence type="ECO:0000313" key="3">
    <source>
        <dbReference type="Proteomes" id="UP000275256"/>
    </source>
</evidence>
<keyword evidence="1" id="KW-1133">Transmembrane helix</keyword>
<sequence length="154" mass="16916">MEKRSRRATAPLWVAAAIAVVVIVYILLMNQAKNIDMPTDDASPEQVVEVYLQALDAHDCDTVQALTTAPKGETWCASVAHIDNAQVANHNVEDPAWSGRTAPDEVVNVPVTFDVGWRVFHGDISMPPGYTDWGYLLVRSSPTQPWRIFAEGNG</sequence>
<dbReference type="EMBL" id="REFW01000002">
    <property type="protein sequence ID" value="RMB59987.1"/>
    <property type="molecule type" value="Genomic_DNA"/>
</dbReference>
<evidence type="ECO:0000256" key="1">
    <source>
        <dbReference type="SAM" id="Phobius"/>
    </source>
</evidence>
<keyword evidence="1" id="KW-0812">Transmembrane</keyword>
<dbReference type="RefSeq" id="WP_121901467.1">
    <property type="nucleotide sequence ID" value="NZ_REFW01000002.1"/>
</dbReference>
<proteinExistence type="predicted"/>
<organism evidence="2 3">
    <name type="scientific">Tessaracoccus antarcticus</name>
    <dbReference type="NCBI Taxonomy" id="2479848"/>
    <lineage>
        <taxon>Bacteria</taxon>
        <taxon>Bacillati</taxon>
        <taxon>Actinomycetota</taxon>
        <taxon>Actinomycetes</taxon>
        <taxon>Propionibacteriales</taxon>
        <taxon>Propionibacteriaceae</taxon>
        <taxon>Tessaracoccus</taxon>
    </lineage>
</organism>
<name>A0A3M0G777_9ACTN</name>
<accession>A0A3M0G777</accession>
<evidence type="ECO:0000313" key="2">
    <source>
        <dbReference type="EMBL" id="RMB59987.1"/>
    </source>
</evidence>
<dbReference type="AlphaFoldDB" id="A0A3M0G777"/>
<reference evidence="2 3" key="1">
    <citation type="submission" date="2018-10" db="EMBL/GenBank/DDBJ databases">
        <title>Tessaracoccus antarcticuss sp. nov., isolated from sediment.</title>
        <authorList>
            <person name="Zhou L.Y."/>
            <person name="Du Z.J."/>
        </authorList>
    </citation>
    <scope>NUCLEOTIDE SEQUENCE [LARGE SCALE GENOMIC DNA]</scope>
    <source>
        <strain evidence="2 3">JDX10</strain>
    </source>
</reference>
<dbReference type="Proteomes" id="UP000275256">
    <property type="component" value="Unassembled WGS sequence"/>
</dbReference>
<feature type="transmembrane region" description="Helical" evidence="1">
    <location>
        <begin position="12"/>
        <end position="29"/>
    </location>
</feature>
<keyword evidence="3" id="KW-1185">Reference proteome</keyword>
<dbReference type="OrthoDB" id="3482532at2"/>
<protein>
    <recommendedName>
        <fullName evidence="4">DUF4829 domain-containing protein</fullName>
    </recommendedName>
</protein>
<evidence type="ECO:0008006" key="4">
    <source>
        <dbReference type="Google" id="ProtNLM"/>
    </source>
</evidence>
<keyword evidence="1" id="KW-0472">Membrane</keyword>